<dbReference type="Gene3D" id="3.50.4.10">
    <property type="entry name" value="Hepatocyte Growth Factor"/>
    <property type="match status" value="1"/>
</dbReference>
<reference evidence="4 5" key="1">
    <citation type="journal article" date="2021" name="Elife">
        <title>Chloroplast acquisition without the gene transfer in kleptoplastic sea slugs, Plakobranchus ocellatus.</title>
        <authorList>
            <person name="Maeda T."/>
            <person name="Takahashi S."/>
            <person name="Yoshida T."/>
            <person name="Shimamura S."/>
            <person name="Takaki Y."/>
            <person name="Nagai Y."/>
            <person name="Toyoda A."/>
            <person name="Suzuki Y."/>
            <person name="Arimoto A."/>
            <person name="Ishii H."/>
            <person name="Satoh N."/>
            <person name="Nishiyama T."/>
            <person name="Hasebe M."/>
            <person name="Maruyama T."/>
            <person name="Minagawa J."/>
            <person name="Obokata J."/>
            <person name="Shigenobu S."/>
        </authorList>
    </citation>
    <scope>NUCLEOTIDE SEQUENCE [LARGE SCALE GENOMIC DNA]</scope>
</reference>
<evidence type="ECO:0000259" key="3">
    <source>
        <dbReference type="Pfam" id="PF00059"/>
    </source>
</evidence>
<dbReference type="InterPro" id="IPR003609">
    <property type="entry name" value="Pan_app"/>
</dbReference>
<dbReference type="InterPro" id="IPR016187">
    <property type="entry name" value="CTDL_fold"/>
</dbReference>
<sequence>MVSATAVVFIVGLFKFSICKSALSATSSVVENHMTFYRNRLIQGTNGHSMSLLNCAAHCQSASSINCTSYLYRRSTGQCLLASRPYHLDTYFRAGEGDLYAGCNTGKGYKVYTLGNTRACLLLYQQMETYNQAVATCGMDEGFVASTETLEKLDLVSSFLSPTIEDLWVGWTGAQQEEADDMEEEDGFMLNLMQGYAHYIPGGPGEDGGGCNIVSTKTASRTLTGVSCSTFSYCLCEMMIKIM</sequence>
<dbReference type="Pfam" id="PF00024">
    <property type="entry name" value="PAN_1"/>
    <property type="match status" value="1"/>
</dbReference>
<evidence type="ECO:0000313" key="4">
    <source>
        <dbReference type="EMBL" id="GFN84593.1"/>
    </source>
</evidence>
<organism evidence="4 5">
    <name type="scientific">Plakobranchus ocellatus</name>
    <dbReference type="NCBI Taxonomy" id="259542"/>
    <lineage>
        <taxon>Eukaryota</taxon>
        <taxon>Metazoa</taxon>
        <taxon>Spiralia</taxon>
        <taxon>Lophotrochozoa</taxon>
        <taxon>Mollusca</taxon>
        <taxon>Gastropoda</taxon>
        <taxon>Heterobranchia</taxon>
        <taxon>Euthyneura</taxon>
        <taxon>Panpulmonata</taxon>
        <taxon>Sacoglossa</taxon>
        <taxon>Placobranchoidea</taxon>
        <taxon>Plakobranchidae</taxon>
        <taxon>Plakobranchus</taxon>
    </lineage>
</organism>
<feature type="domain" description="C-type lectin" evidence="3">
    <location>
        <begin position="128"/>
        <end position="238"/>
    </location>
</feature>
<dbReference type="Pfam" id="PF00059">
    <property type="entry name" value="Lectin_C"/>
    <property type="match status" value="1"/>
</dbReference>
<evidence type="ECO:0000259" key="2">
    <source>
        <dbReference type="Pfam" id="PF00024"/>
    </source>
</evidence>
<dbReference type="EMBL" id="BLXT01001319">
    <property type="protein sequence ID" value="GFN84593.1"/>
    <property type="molecule type" value="Genomic_DNA"/>
</dbReference>
<dbReference type="SUPFAM" id="SSF56436">
    <property type="entry name" value="C-type lectin-like"/>
    <property type="match status" value="1"/>
</dbReference>
<proteinExistence type="predicted"/>
<feature type="domain" description="Apple" evidence="2">
    <location>
        <begin position="51"/>
        <end position="88"/>
    </location>
</feature>
<feature type="chain" id="PRO_5043495266" description="Apple domain-containing protein" evidence="1">
    <location>
        <begin position="25"/>
        <end position="243"/>
    </location>
</feature>
<dbReference type="Proteomes" id="UP000735302">
    <property type="component" value="Unassembled WGS sequence"/>
</dbReference>
<evidence type="ECO:0008006" key="6">
    <source>
        <dbReference type="Google" id="ProtNLM"/>
    </source>
</evidence>
<feature type="signal peptide" evidence="1">
    <location>
        <begin position="1"/>
        <end position="24"/>
    </location>
</feature>
<evidence type="ECO:0000256" key="1">
    <source>
        <dbReference type="SAM" id="SignalP"/>
    </source>
</evidence>
<dbReference type="SUPFAM" id="SSF57414">
    <property type="entry name" value="Hairpin loop containing domain-like"/>
    <property type="match status" value="1"/>
</dbReference>
<dbReference type="Gene3D" id="3.10.100.10">
    <property type="entry name" value="Mannose-Binding Protein A, subunit A"/>
    <property type="match status" value="1"/>
</dbReference>
<name>A0AAV3YRJ6_9GAST</name>
<comment type="caution">
    <text evidence="4">The sequence shown here is derived from an EMBL/GenBank/DDBJ whole genome shotgun (WGS) entry which is preliminary data.</text>
</comment>
<keyword evidence="5" id="KW-1185">Reference proteome</keyword>
<evidence type="ECO:0000313" key="5">
    <source>
        <dbReference type="Proteomes" id="UP000735302"/>
    </source>
</evidence>
<accession>A0AAV3YRJ6</accession>
<dbReference type="AlphaFoldDB" id="A0AAV3YRJ6"/>
<protein>
    <recommendedName>
        <fullName evidence="6">Apple domain-containing protein</fullName>
    </recommendedName>
</protein>
<dbReference type="InterPro" id="IPR001304">
    <property type="entry name" value="C-type_lectin-like"/>
</dbReference>
<gene>
    <name evidence="4" type="ORF">PoB_001109900</name>
</gene>
<dbReference type="InterPro" id="IPR016186">
    <property type="entry name" value="C-type_lectin-like/link_sf"/>
</dbReference>
<keyword evidence="1" id="KW-0732">Signal</keyword>